<protein>
    <submittedName>
        <fullName evidence="2">Uncharacterized protein</fullName>
    </submittedName>
</protein>
<sequence length="166" mass="18785">MVGSTGTLMTMRLVRSKLRKREESSSPSPTALEAQQQYTLQTRFSSLDSTNCGHEHHLQRHQEQQLFNTTPSIIASALTEGNGHLNNNNNNNNSNNNNNNNNNHHHHHLHPHNGIVFEEPDAVTFVRTSGVTTNGWIFPPKAPTPNIYNCINHILKYYENLKEANL</sequence>
<reference evidence="3" key="1">
    <citation type="submission" date="2014-03" db="EMBL/GenBank/DDBJ databases">
        <authorList>
            <person name="Aksoy S."/>
            <person name="Warren W."/>
            <person name="Wilson R.K."/>
        </authorList>
    </citation>
    <scope>NUCLEOTIDE SEQUENCE [LARGE SCALE GENOMIC DNA]</scope>
    <source>
        <strain evidence="3">IAEA</strain>
    </source>
</reference>
<dbReference type="EnsemblMetazoa" id="GPAI045866-RA">
    <property type="protein sequence ID" value="GPAI045866-PA"/>
    <property type="gene ID" value="GPAI045866"/>
</dbReference>
<evidence type="ECO:0000313" key="2">
    <source>
        <dbReference type="EnsemblMetazoa" id="GPAI045866-PA"/>
    </source>
</evidence>
<feature type="region of interest" description="Disordered" evidence="1">
    <location>
        <begin position="80"/>
        <end position="112"/>
    </location>
</feature>
<dbReference type="Proteomes" id="UP000092445">
    <property type="component" value="Unassembled WGS sequence"/>
</dbReference>
<evidence type="ECO:0000256" key="1">
    <source>
        <dbReference type="SAM" id="MobiDB-lite"/>
    </source>
</evidence>
<keyword evidence="3" id="KW-1185">Reference proteome</keyword>
<name>A0A1B0AHF2_GLOPL</name>
<evidence type="ECO:0000313" key="3">
    <source>
        <dbReference type="Proteomes" id="UP000092445"/>
    </source>
</evidence>
<reference evidence="2" key="2">
    <citation type="submission" date="2020-05" db="UniProtKB">
        <authorList>
            <consortium name="EnsemblMetazoa"/>
        </authorList>
    </citation>
    <scope>IDENTIFICATION</scope>
    <source>
        <strain evidence="2">IAEA</strain>
    </source>
</reference>
<feature type="compositionally biased region" description="Low complexity" evidence="1">
    <location>
        <begin position="82"/>
        <end position="102"/>
    </location>
</feature>
<dbReference type="VEuPathDB" id="VectorBase:GPAI045866"/>
<organism evidence="2 3">
    <name type="scientific">Glossina pallidipes</name>
    <name type="common">Tsetse fly</name>
    <dbReference type="NCBI Taxonomy" id="7398"/>
    <lineage>
        <taxon>Eukaryota</taxon>
        <taxon>Metazoa</taxon>
        <taxon>Ecdysozoa</taxon>
        <taxon>Arthropoda</taxon>
        <taxon>Hexapoda</taxon>
        <taxon>Insecta</taxon>
        <taxon>Pterygota</taxon>
        <taxon>Neoptera</taxon>
        <taxon>Endopterygota</taxon>
        <taxon>Diptera</taxon>
        <taxon>Brachycera</taxon>
        <taxon>Muscomorpha</taxon>
        <taxon>Hippoboscoidea</taxon>
        <taxon>Glossinidae</taxon>
        <taxon>Glossina</taxon>
    </lineage>
</organism>
<dbReference type="AlphaFoldDB" id="A0A1B0AHF2"/>
<accession>A0A1B0AHF2</accession>
<proteinExistence type="predicted"/>